<feature type="compositionally biased region" description="Basic and acidic residues" evidence="1">
    <location>
        <begin position="384"/>
        <end position="393"/>
    </location>
</feature>
<reference evidence="2 3" key="1">
    <citation type="submission" date="2023-03" db="EMBL/GenBank/DDBJ databases">
        <title>High-quality genome of Scylla paramamosain provides insights in environmental adaptation.</title>
        <authorList>
            <person name="Zhang L."/>
        </authorList>
    </citation>
    <scope>NUCLEOTIDE SEQUENCE [LARGE SCALE GENOMIC DNA]</scope>
    <source>
        <strain evidence="2">LZ_2023a</strain>
        <tissue evidence="2">Muscle</tissue>
    </source>
</reference>
<proteinExistence type="predicted"/>
<dbReference type="AlphaFoldDB" id="A0AAW0TTU5"/>
<gene>
    <name evidence="2" type="ORF">O3P69_010341</name>
</gene>
<feature type="compositionally biased region" description="Low complexity" evidence="1">
    <location>
        <begin position="58"/>
        <end position="78"/>
    </location>
</feature>
<organism evidence="2 3">
    <name type="scientific">Scylla paramamosain</name>
    <name type="common">Mud crab</name>
    <dbReference type="NCBI Taxonomy" id="85552"/>
    <lineage>
        <taxon>Eukaryota</taxon>
        <taxon>Metazoa</taxon>
        <taxon>Ecdysozoa</taxon>
        <taxon>Arthropoda</taxon>
        <taxon>Crustacea</taxon>
        <taxon>Multicrustacea</taxon>
        <taxon>Malacostraca</taxon>
        <taxon>Eumalacostraca</taxon>
        <taxon>Eucarida</taxon>
        <taxon>Decapoda</taxon>
        <taxon>Pleocyemata</taxon>
        <taxon>Brachyura</taxon>
        <taxon>Eubrachyura</taxon>
        <taxon>Portunoidea</taxon>
        <taxon>Portunidae</taxon>
        <taxon>Portuninae</taxon>
        <taxon>Scylla</taxon>
    </lineage>
</organism>
<dbReference type="EMBL" id="JARAKH010000025">
    <property type="protein sequence ID" value="KAK8390578.1"/>
    <property type="molecule type" value="Genomic_DNA"/>
</dbReference>
<protein>
    <submittedName>
        <fullName evidence="2">Uncharacterized protein</fullName>
    </submittedName>
</protein>
<evidence type="ECO:0000256" key="1">
    <source>
        <dbReference type="SAM" id="MobiDB-lite"/>
    </source>
</evidence>
<comment type="caution">
    <text evidence="2">The sequence shown here is derived from an EMBL/GenBank/DDBJ whole genome shotgun (WGS) entry which is preliminary data.</text>
</comment>
<accession>A0AAW0TTU5</accession>
<evidence type="ECO:0000313" key="3">
    <source>
        <dbReference type="Proteomes" id="UP001487740"/>
    </source>
</evidence>
<keyword evidence="3" id="KW-1185">Reference proteome</keyword>
<dbReference type="Proteomes" id="UP001487740">
    <property type="component" value="Unassembled WGS sequence"/>
</dbReference>
<name>A0AAW0TTU5_SCYPA</name>
<feature type="region of interest" description="Disordered" evidence="1">
    <location>
        <begin position="375"/>
        <end position="430"/>
    </location>
</feature>
<feature type="region of interest" description="Disordered" evidence="1">
    <location>
        <begin position="1"/>
        <end position="101"/>
    </location>
</feature>
<evidence type="ECO:0000313" key="2">
    <source>
        <dbReference type="EMBL" id="KAK8390578.1"/>
    </source>
</evidence>
<sequence length="430" mass="45131">MFTIDNILSRPATKPVNPTAAVTLPGPCNAAPFRAPPPPSAPLPPPPPTRTPPDPPESSRQSPIISLSSSLSSTPRVSGPQHQDSLLTTPHAHEGLGTPATSSNLLVERTGVPFSLAHSFAGVLGGSPHAVPDSSLVSLHSPPYSASLYQSTDPSGYSSCSQLRLWSNTEACAALSANPRNACGFPTDCNKDKIFKASPRWIPFPSASDDLPSSCQDLPGAAVPDITDCKSDSVFVSPRYGRLPFALPLSPSHSAGLHSDPHLHVLGDSNGHPDTSFVPYQTVCARSVYSPCCHGHKKLPPVITTPSIRPSATFPASVSSGSGLLLYPALATARGAATSRFVPPPSFPPHQSGPALVPVPVSAPQEARSALRLLKHRHPGQVRGEGRQDEGHQPRRSSGQRGERRAAATSRHQPRHSPANWSGAARGDRA</sequence>
<feature type="compositionally biased region" description="Pro residues" evidence="1">
    <location>
        <begin position="34"/>
        <end position="56"/>
    </location>
</feature>